<dbReference type="GO" id="GO:0016787">
    <property type="term" value="F:hydrolase activity"/>
    <property type="evidence" value="ECO:0007669"/>
    <property type="project" value="UniProtKB-ARBA"/>
</dbReference>
<dbReference type="CDD" id="cd00038">
    <property type="entry name" value="CAP_ED"/>
    <property type="match status" value="1"/>
</dbReference>
<feature type="region of interest" description="Disordered" evidence="1">
    <location>
        <begin position="76"/>
        <end position="102"/>
    </location>
</feature>
<feature type="region of interest" description="Disordered" evidence="1">
    <location>
        <begin position="299"/>
        <end position="372"/>
    </location>
</feature>
<feature type="non-terminal residue" evidence="3">
    <location>
        <position position="700"/>
    </location>
</feature>
<dbReference type="GO" id="GO:0030552">
    <property type="term" value="F:cAMP binding"/>
    <property type="evidence" value="ECO:0007669"/>
    <property type="project" value="TreeGrafter"/>
</dbReference>
<dbReference type="PANTHER" id="PTHR11635:SF152">
    <property type="entry name" value="CAMP-DEPENDENT PROTEIN KINASE TYPE I REGULATORY SUBUNIT-RELATED"/>
    <property type="match status" value="1"/>
</dbReference>
<dbReference type="EMBL" id="JAEFCI010012263">
    <property type="protein sequence ID" value="KAG5456114.1"/>
    <property type="molecule type" value="Genomic_DNA"/>
</dbReference>
<feature type="compositionally biased region" description="Low complexity" evidence="1">
    <location>
        <begin position="590"/>
        <end position="607"/>
    </location>
</feature>
<dbReference type="InterPro" id="IPR014710">
    <property type="entry name" value="RmlC-like_jellyroll"/>
</dbReference>
<evidence type="ECO:0000256" key="1">
    <source>
        <dbReference type="SAM" id="MobiDB-lite"/>
    </source>
</evidence>
<feature type="region of interest" description="Disordered" evidence="1">
    <location>
        <begin position="581"/>
        <end position="607"/>
    </location>
</feature>
<comment type="caution">
    <text evidence="3">The sequence shown here is derived from an EMBL/GenBank/DDBJ whole genome shotgun (WGS) entry which is preliminary data.</text>
</comment>
<evidence type="ECO:0000313" key="4">
    <source>
        <dbReference type="Proteomes" id="UP000673691"/>
    </source>
</evidence>
<dbReference type="SUPFAM" id="SSF51206">
    <property type="entry name" value="cAMP-binding domain-like"/>
    <property type="match status" value="2"/>
</dbReference>
<organism evidence="3 4">
    <name type="scientific">Olpidium bornovanus</name>
    <dbReference type="NCBI Taxonomy" id="278681"/>
    <lineage>
        <taxon>Eukaryota</taxon>
        <taxon>Fungi</taxon>
        <taxon>Fungi incertae sedis</taxon>
        <taxon>Olpidiomycota</taxon>
        <taxon>Olpidiomycotina</taxon>
        <taxon>Olpidiomycetes</taxon>
        <taxon>Olpidiales</taxon>
        <taxon>Olpidiaceae</taxon>
        <taxon>Olpidium</taxon>
    </lineage>
</organism>
<dbReference type="Gene3D" id="2.60.120.10">
    <property type="entry name" value="Jelly Rolls"/>
    <property type="match status" value="2"/>
</dbReference>
<protein>
    <recommendedName>
        <fullName evidence="2">Cyclic nucleotide-binding domain-containing protein</fullName>
    </recommendedName>
</protein>
<dbReference type="Proteomes" id="UP000673691">
    <property type="component" value="Unassembled WGS sequence"/>
</dbReference>
<dbReference type="PROSITE" id="PS50042">
    <property type="entry name" value="CNMP_BINDING_3"/>
    <property type="match status" value="2"/>
</dbReference>
<dbReference type="Pfam" id="PF24179">
    <property type="entry name" value="NTE_Ploop"/>
    <property type="match status" value="1"/>
</dbReference>
<proteinExistence type="predicted"/>
<dbReference type="InterPro" id="IPR056556">
    <property type="entry name" value="NTE1_P-loop_dom"/>
</dbReference>
<dbReference type="GO" id="GO:0005829">
    <property type="term" value="C:cytosol"/>
    <property type="evidence" value="ECO:0007669"/>
    <property type="project" value="TreeGrafter"/>
</dbReference>
<dbReference type="GO" id="GO:0034236">
    <property type="term" value="F:protein kinase A catalytic subunit binding"/>
    <property type="evidence" value="ECO:0007669"/>
    <property type="project" value="TreeGrafter"/>
</dbReference>
<dbReference type="FunFam" id="2.60.120.10:FF:000062">
    <property type="entry name" value="Lysophospholipase NTE1"/>
    <property type="match status" value="1"/>
</dbReference>
<reference evidence="3 4" key="1">
    <citation type="journal article" name="Sci. Rep.">
        <title>Genome-scale phylogenetic analyses confirm Olpidium as the closest living zoosporic fungus to the non-flagellated, terrestrial fungi.</title>
        <authorList>
            <person name="Chang Y."/>
            <person name="Rochon D."/>
            <person name="Sekimoto S."/>
            <person name="Wang Y."/>
            <person name="Chovatia M."/>
            <person name="Sandor L."/>
            <person name="Salamov A."/>
            <person name="Grigoriev I.V."/>
            <person name="Stajich J.E."/>
            <person name="Spatafora J.W."/>
        </authorList>
    </citation>
    <scope>NUCLEOTIDE SEQUENCE [LARGE SCALE GENOMIC DNA]</scope>
    <source>
        <strain evidence="3">S191</strain>
    </source>
</reference>
<dbReference type="InterPro" id="IPR050503">
    <property type="entry name" value="cAMP-dep_PK_reg_su-like"/>
</dbReference>
<accession>A0A8H8DEX5</accession>
<dbReference type="InterPro" id="IPR000595">
    <property type="entry name" value="cNMP-bd_dom"/>
</dbReference>
<dbReference type="InterPro" id="IPR018490">
    <property type="entry name" value="cNMP-bd_dom_sf"/>
</dbReference>
<evidence type="ECO:0000313" key="3">
    <source>
        <dbReference type="EMBL" id="KAG5456114.1"/>
    </source>
</evidence>
<dbReference type="GO" id="GO:0005952">
    <property type="term" value="C:cAMP-dependent protein kinase complex"/>
    <property type="evidence" value="ECO:0007669"/>
    <property type="project" value="InterPro"/>
</dbReference>
<dbReference type="PANTHER" id="PTHR11635">
    <property type="entry name" value="CAMP-DEPENDENT PROTEIN KINASE REGULATORY CHAIN"/>
    <property type="match status" value="1"/>
</dbReference>
<keyword evidence="4" id="KW-1185">Reference proteome</keyword>
<dbReference type="OrthoDB" id="5595000at2759"/>
<feature type="non-terminal residue" evidence="3">
    <location>
        <position position="1"/>
    </location>
</feature>
<feature type="compositionally biased region" description="Low complexity" evidence="1">
    <location>
        <begin position="307"/>
        <end position="333"/>
    </location>
</feature>
<dbReference type="Pfam" id="PF00027">
    <property type="entry name" value="cNMP_binding"/>
    <property type="match status" value="1"/>
</dbReference>
<dbReference type="SMART" id="SM00100">
    <property type="entry name" value="cNMP"/>
    <property type="match status" value="1"/>
</dbReference>
<dbReference type="GO" id="GO:0004862">
    <property type="term" value="F:cAMP-dependent protein kinase inhibitor activity"/>
    <property type="evidence" value="ECO:0007669"/>
    <property type="project" value="TreeGrafter"/>
</dbReference>
<feature type="compositionally biased region" description="Low complexity" evidence="1">
    <location>
        <begin position="179"/>
        <end position="200"/>
    </location>
</feature>
<sequence>TFLTLYRYLGLTRQLLQIEKTVNELATYTLPKNFLDGGGMERMRMKFIGKSRSIPTTIGSNQAGPAEDAGEVTIPPFLKRQAPSNNQGELRQRRRPTASVPAKVERQFEAEEVSNIRRLLSPPAFDVKNSPSGARRHNRIVSGVTSIVADSDGIEEDMRTRDAVFECICRSLGLVQTVGPGSAPGSASSSSVSAVNVNSPDGQSASSVTPRFLANDLFTHMIQQRALYGGIGHPSGNGADLETMSTCSTTSSAIAPVEITNEVEIRYFEKGTYLVRERDRHVGLYFVIDGLLDVSIGGGVPTESQEGSPANGSSSSRRSPASSFSSAGTRSGRPIAQCRLPTPKSKVSNNRKQSLPDRSENQDSNGSSRSIRSSAPQRFLFHILPGGLAGYLASLTGYPSFVNIRAASDTYASNGAHDSCQTPDQPGLASGCVSKFAQSLIVYSNKQTTSFALLTYSACWAAETPVLHIDFALDWVQANAGQVLYRQNDQSDSIYIVLDGRLRTIVARKDDPSSFDIVAEYGQGDSVGELEVLTDSPRPSTLHAIRDTEIAKMPKTLFNALSLRHPEITLQISRMIALRSRDQQRAPNRNLRLPSSSAAANPSSFSSNLNNNNNYNLKTVGILPVNAAVPIGEFAKRLKEALVGIGATVSHLNHAAVLEGMGRHAFSKMGKLKLNSWLSEHEERARIILYVADGGVSSVW</sequence>
<feature type="region of interest" description="Disordered" evidence="1">
    <location>
        <begin position="179"/>
        <end position="206"/>
    </location>
</feature>
<evidence type="ECO:0000259" key="2">
    <source>
        <dbReference type="PROSITE" id="PS50042"/>
    </source>
</evidence>
<name>A0A8H8DEX5_9FUNG</name>
<feature type="domain" description="Cyclic nucleotide-binding" evidence="2">
    <location>
        <begin position="472"/>
        <end position="561"/>
    </location>
</feature>
<feature type="domain" description="Cyclic nucleotide-binding" evidence="2">
    <location>
        <begin position="258"/>
        <end position="294"/>
    </location>
</feature>
<gene>
    <name evidence="3" type="ORF">BJ554DRAFT_4239</name>
</gene>
<dbReference type="AlphaFoldDB" id="A0A8H8DEX5"/>